<dbReference type="PANTHER" id="PTHR11008:SF32">
    <property type="entry name" value="CIRCADIAN CLOCK-CONTROLLED PROTEIN DAYWAKE-RELATED"/>
    <property type="match status" value="1"/>
</dbReference>
<dbReference type="AlphaFoldDB" id="A0A1A9ZDI0"/>
<keyword evidence="6" id="KW-1185">Reference proteome</keyword>
<organism evidence="5 6">
    <name type="scientific">Glossina pallidipes</name>
    <name type="common">Tsetse fly</name>
    <dbReference type="NCBI Taxonomy" id="7398"/>
    <lineage>
        <taxon>Eukaryota</taxon>
        <taxon>Metazoa</taxon>
        <taxon>Ecdysozoa</taxon>
        <taxon>Arthropoda</taxon>
        <taxon>Hexapoda</taxon>
        <taxon>Insecta</taxon>
        <taxon>Pterygota</taxon>
        <taxon>Neoptera</taxon>
        <taxon>Endopterygota</taxon>
        <taxon>Diptera</taxon>
        <taxon>Brachycera</taxon>
        <taxon>Muscomorpha</taxon>
        <taxon>Hippoboscoidea</taxon>
        <taxon>Glossinidae</taxon>
        <taxon>Glossina</taxon>
    </lineage>
</organism>
<dbReference type="InterPro" id="IPR038606">
    <property type="entry name" value="To_sf"/>
</dbReference>
<dbReference type="Proteomes" id="UP000092445">
    <property type="component" value="Unassembled WGS sequence"/>
</dbReference>
<evidence type="ECO:0000256" key="1">
    <source>
        <dbReference type="ARBA" id="ARBA00022729"/>
    </source>
</evidence>
<dbReference type="Pfam" id="PF06585">
    <property type="entry name" value="JHBP"/>
    <property type="match status" value="1"/>
</dbReference>
<comment type="similarity">
    <text evidence="3">Belongs to the TO family.</text>
</comment>
<protein>
    <submittedName>
        <fullName evidence="5">Uncharacterized protein</fullName>
    </submittedName>
</protein>
<keyword evidence="2" id="KW-0090">Biological rhythms</keyword>
<dbReference type="VEuPathDB" id="VectorBase:GPAI011382"/>
<reference evidence="5" key="2">
    <citation type="submission" date="2020-05" db="UniProtKB">
        <authorList>
            <consortium name="EnsemblMetazoa"/>
        </authorList>
    </citation>
    <scope>IDENTIFICATION</scope>
    <source>
        <strain evidence="5">IAEA</strain>
    </source>
</reference>
<sequence length="241" mass="27235">MFLRKYSFSIISSLLLAPEIQKCKAGDHVCITRAMNDITRLYPEGNPAFNLPSLKLVTLDKLVAAKTDSESPLQLKFELFDVKITGLDKTKVLSTNGYEKETDYHGVEFEVPIVKMNARYEIDGKLLVVPIKGKGHGEFTLKGVHVTLKRKIAFEKRDGKNYIKTTKLLLSTDVESVIYNFENLFGGNKELTDATNKILTENSRDVWKSMEKEFSAGLSQVLELIVLPPLECLSYDDFFVD</sequence>
<evidence type="ECO:0000313" key="5">
    <source>
        <dbReference type="EnsemblMetazoa" id="GPAI011382-PA"/>
    </source>
</evidence>
<dbReference type="GO" id="GO:0005615">
    <property type="term" value="C:extracellular space"/>
    <property type="evidence" value="ECO:0007669"/>
    <property type="project" value="TreeGrafter"/>
</dbReference>
<evidence type="ECO:0000256" key="4">
    <source>
        <dbReference type="SAM" id="SignalP"/>
    </source>
</evidence>
<dbReference type="EnsemblMetazoa" id="GPAI011382-RA">
    <property type="protein sequence ID" value="GPAI011382-PA"/>
    <property type="gene ID" value="GPAI011382"/>
</dbReference>
<dbReference type="FunFam" id="3.15.10.30:FF:000001">
    <property type="entry name" value="Takeout-like protein 1"/>
    <property type="match status" value="1"/>
</dbReference>
<dbReference type="Gene3D" id="3.15.10.30">
    <property type="entry name" value="Haemolymph juvenile hormone binding protein"/>
    <property type="match status" value="1"/>
</dbReference>
<reference evidence="6" key="1">
    <citation type="submission" date="2014-03" db="EMBL/GenBank/DDBJ databases">
        <authorList>
            <person name="Aksoy S."/>
            <person name="Warren W."/>
            <person name="Wilson R.K."/>
        </authorList>
    </citation>
    <scope>NUCLEOTIDE SEQUENCE [LARGE SCALE GENOMIC DNA]</scope>
    <source>
        <strain evidence="6">IAEA</strain>
    </source>
</reference>
<dbReference type="PANTHER" id="PTHR11008">
    <property type="entry name" value="PROTEIN TAKEOUT-LIKE PROTEIN"/>
    <property type="match status" value="1"/>
</dbReference>
<evidence type="ECO:0000256" key="3">
    <source>
        <dbReference type="ARBA" id="ARBA00060902"/>
    </source>
</evidence>
<dbReference type="InterPro" id="IPR010562">
    <property type="entry name" value="Haemolymph_juvenile_hormone-bd"/>
</dbReference>
<feature type="chain" id="PRO_5008402775" evidence="4">
    <location>
        <begin position="26"/>
        <end position="241"/>
    </location>
</feature>
<accession>A0A1A9ZDI0</accession>
<keyword evidence="1 4" id="KW-0732">Signal</keyword>
<evidence type="ECO:0000256" key="2">
    <source>
        <dbReference type="ARBA" id="ARBA00023108"/>
    </source>
</evidence>
<dbReference type="GO" id="GO:0007623">
    <property type="term" value="P:circadian rhythm"/>
    <property type="evidence" value="ECO:0007669"/>
    <property type="project" value="UniProtKB-ARBA"/>
</dbReference>
<proteinExistence type="inferred from homology"/>
<evidence type="ECO:0000313" key="6">
    <source>
        <dbReference type="Proteomes" id="UP000092445"/>
    </source>
</evidence>
<dbReference type="SMART" id="SM00700">
    <property type="entry name" value="JHBP"/>
    <property type="match status" value="1"/>
</dbReference>
<name>A0A1A9ZDI0_GLOPL</name>
<feature type="signal peptide" evidence="4">
    <location>
        <begin position="1"/>
        <end position="25"/>
    </location>
</feature>